<dbReference type="Proteomes" id="UP000656077">
    <property type="component" value="Unassembled WGS sequence"/>
</dbReference>
<protein>
    <submittedName>
        <fullName evidence="1">Type II toxin-antitoxin system HicB family antitoxin</fullName>
    </submittedName>
</protein>
<dbReference type="AlphaFoldDB" id="A0A964RSD2"/>
<comment type="caution">
    <text evidence="1">The sequence shown here is derived from an EMBL/GenBank/DDBJ whole genome shotgun (WGS) entry which is preliminary data.</text>
</comment>
<proteinExistence type="predicted"/>
<dbReference type="InterPro" id="IPR035069">
    <property type="entry name" value="TTHA1013/TTHA0281-like"/>
</dbReference>
<reference evidence="1" key="1">
    <citation type="submission" date="2019-12" db="EMBL/GenBank/DDBJ databases">
        <title>Microbes associate with the intestines of laboratory mice.</title>
        <authorList>
            <person name="Navarre W."/>
            <person name="Wong E."/>
        </authorList>
    </citation>
    <scope>NUCLEOTIDE SEQUENCE</scope>
    <source>
        <strain evidence="1">NM79_F5</strain>
    </source>
</reference>
<dbReference type="EMBL" id="WSRQ01000081">
    <property type="protein sequence ID" value="MVX66949.1"/>
    <property type="molecule type" value="Genomic_DNA"/>
</dbReference>
<sequence>MEENYTYPVIFDFSNDDVIEVKIPNFSDNISFIEIDDDKIAAAQDILAMAIIEYEDKNLKLPEPSKFEEIKLLDNQQLIFVNIWLPYYRAKIKINYVKKNLTIPAWLDQLAKQRNVNYSALLVKALKEELHIK</sequence>
<evidence type="ECO:0000313" key="2">
    <source>
        <dbReference type="Proteomes" id="UP000656077"/>
    </source>
</evidence>
<evidence type="ECO:0000313" key="1">
    <source>
        <dbReference type="EMBL" id="MVX66949.1"/>
    </source>
</evidence>
<name>A0A964RSD2_9CLOT</name>
<dbReference type="SUPFAM" id="SSF143100">
    <property type="entry name" value="TTHA1013/TTHA0281-like"/>
    <property type="match status" value="1"/>
</dbReference>
<dbReference type="RefSeq" id="WP_160361420.1">
    <property type="nucleotide sequence ID" value="NZ_WSRQ01000081.1"/>
</dbReference>
<organism evidence="1 2">
    <name type="scientific">Clostridium chromiireducens</name>
    <dbReference type="NCBI Taxonomy" id="225345"/>
    <lineage>
        <taxon>Bacteria</taxon>
        <taxon>Bacillati</taxon>
        <taxon>Bacillota</taxon>
        <taxon>Clostridia</taxon>
        <taxon>Eubacteriales</taxon>
        <taxon>Clostridiaceae</taxon>
        <taxon>Clostridium</taxon>
    </lineage>
</organism>
<dbReference type="Gene3D" id="3.30.160.250">
    <property type="match status" value="1"/>
</dbReference>
<accession>A0A964RSD2</accession>
<gene>
    <name evidence="1" type="ORF">GKZ28_25155</name>
</gene>